<gene>
    <name evidence="1" type="ORF">A3A35_02415</name>
</gene>
<dbReference type="Proteomes" id="UP000179115">
    <property type="component" value="Unassembled WGS sequence"/>
</dbReference>
<dbReference type="InterPro" id="IPR029063">
    <property type="entry name" value="SAM-dependent_MTases_sf"/>
</dbReference>
<evidence type="ECO:0008006" key="3">
    <source>
        <dbReference type="Google" id="ProtNLM"/>
    </source>
</evidence>
<comment type="caution">
    <text evidence="1">The sequence shown here is derived from an EMBL/GenBank/DDBJ whole genome shotgun (WGS) entry which is preliminary data.</text>
</comment>
<dbReference type="Gene3D" id="3.40.50.150">
    <property type="entry name" value="Vaccinia Virus protein VP39"/>
    <property type="match status" value="1"/>
</dbReference>
<dbReference type="STRING" id="1798508.A3A35_02415"/>
<protein>
    <recommendedName>
        <fullName evidence="3">Class I SAM-dependent methyltransferase</fullName>
    </recommendedName>
</protein>
<proteinExistence type="predicted"/>
<name>A0A1F6EE42_9BACT</name>
<reference evidence="1 2" key="1">
    <citation type="journal article" date="2016" name="Nat. Commun.">
        <title>Thousands of microbial genomes shed light on interconnected biogeochemical processes in an aquifer system.</title>
        <authorList>
            <person name="Anantharaman K."/>
            <person name="Brown C.T."/>
            <person name="Hug L.A."/>
            <person name="Sharon I."/>
            <person name="Castelle C.J."/>
            <person name="Probst A.J."/>
            <person name="Thomas B.C."/>
            <person name="Singh A."/>
            <person name="Wilkins M.J."/>
            <person name="Karaoz U."/>
            <person name="Brodie E.L."/>
            <person name="Williams K.H."/>
            <person name="Hubbard S.S."/>
            <person name="Banfield J.F."/>
        </authorList>
    </citation>
    <scope>NUCLEOTIDE SEQUENCE [LARGE SCALE GENOMIC DNA]</scope>
</reference>
<organism evidence="1 2">
    <name type="scientific">Candidatus Kaiserbacteria bacterium RIFCSPLOWO2_01_FULL_51_21</name>
    <dbReference type="NCBI Taxonomy" id="1798508"/>
    <lineage>
        <taxon>Bacteria</taxon>
        <taxon>Candidatus Kaiseribacteriota</taxon>
    </lineage>
</organism>
<evidence type="ECO:0000313" key="1">
    <source>
        <dbReference type="EMBL" id="OGG71925.1"/>
    </source>
</evidence>
<dbReference type="EMBL" id="MFLV01000005">
    <property type="protein sequence ID" value="OGG71925.1"/>
    <property type="molecule type" value="Genomic_DNA"/>
</dbReference>
<evidence type="ECO:0000313" key="2">
    <source>
        <dbReference type="Proteomes" id="UP000179115"/>
    </source>
</evidence>
<dbReference type="Pfam" id="PF13578">
    <property type="entry name" value="Methyltransf_24"/>
    <property type="match status" value="1"/>
</dbReference>
<accession>A0A1F6EE42</accession>
<sequence length="259" mass="29872">MRISRIHKYVLDVVDKKRRVRLERQAQGKIREQTALSAVLDSFIEKTQASGASYADYLMLYTYVRTRKPKEILECGTGVTTVVMAQALHDNEKEGVRGRLTSMEDIKNYYENALSSFPEHLKKYVDFVYSPKVEDYYHLFRGVRYRDVPSDRQYEFVYIDGPKTSTLSDKQKTFDFDFIRVIEHSEIPVFAFVDTRMSTCWALKHLLKEGKVRFDYVNQVGIIGPCTKDDLQPHTNKIIAALGPRPIKGGSIKEVLGGR</sequence>
<dbReference type="AlphaFoldDB" id="A0A1F6EE42"/>